<comment type="cofactor">
    <cofactor evidence="8">
        <name>Zn(2+)</name>
        <dbReference type="ChEBI" id="CHEBI:29105"/>
    </cofactor>
</comment>
<dbReference type="InterPro" id="IPR036589">
    <property type="entry name" value="HCY_dom_sf"/>
</dbReference>
<feature type="binding site" evidence="8">
    <location>
        <position position="277"/>
    </location>
    <ligand>
        <name>Zn(2+)</name>
        <dbReference type="ChEBI" id="CHEBI:29105"/>
    </ligand>
</feature>
<dbReference type="AlphaFoldDB" id="A0A0P6YAJ4"/>
<dbReference type="PROSITE" id="PS50970">
    <property type="entry name" value="HCY"/>
    <property type="match status" value="1"/>
</dbReference>
<dbReference type="GO" id="GO:0006555">
    <property type="term" value="P:methionine metabolic process"/>
    <property type="evidence" value="ECO:0007669"/>
    <property type="project" value="InterPro"/>
</dbReference>
<dbReference type="Pfam" id="PF02219">
    <property type="entry name" value="MTHFR"/>
    <property type="match status" value="1"/>
</dbReference>
<evidence type="ECO:0000256" key="1">
    <source>
        <dbReference type="ARBA" id="ARBA00001974"/>
    </source>
</evidence>
<dbReference type="PATRIC" id="fig|872965.6.peg.2368"/>
<evidence type="ECO:0000256" key="8">
    <source>
        <dbReference type="PROSITE-ProRule" id="PRU00333"/>
    </source>
</evidence>
<comment type="caution">
    <text evidence="10">The sequence shown here is derived from an EMBL/GenBank/DDBJ whole genome shotgun (WGS) entry which is preliminary data.</text>
</comment>
<dbReference type="NCBIfam" id="NF006396">
    <property type="entry name" value="PRK08645.1"/>
    <property type="match status" value="1"/>
</dbReference>
<dbReference type="GO" id="GO:0032259">
    <property type="term" value="P:methylation"/>
    <property type="evidence" value="ECO:0007669"/>
    <property type="project" value="UniProtKB-KW"/>
</dbReference>
<keyword evidence="7" id="KW-0560">Oxidoreductase</keyword>
<dbReference type="UniPathway" id="UPA00193"/>
<dbReference type="GO" id="GO:0046872">
    <property type="term" value="F:metal ion binding"/>
    <property type="evidence" value="ECO:0007669"/>
    <property type="project" value="UniProtKB-KW"/>
</dbReference>
<dbReference type="PANTHER" id="PTHR11103">
    <property type="entry name" value="SLR1189 PROTEIN"/>
    <property type="match status" value="1"/>
</dbReference>
<proteinExistence type="predicted"/>
<organism evidence="10 11">
    <name type="scientific">Ardenticatena maritima</name>
    <dbReference type="NCBI Taxonomy" id="872965"/>
    <lineage>
        <taxon>Bacteria</taxon>
        <taxon>Bacillati</taxon>
        <taxon>Chloroflexota</taxon>
        <taxon>Ardenticatenia</taxon>
        <taxon>Ardenticatenales</taxon>
        <taxon>Ardenticatenaceae</taxon>
        <taxon>Ardenticatena</taxon>
    </lineage>
</organism>
<dbReference type="SUPFAM" id="SSF82282">
    <property type="entry name" value="Homocysteine S-methyltransferase"/>
    <property type="match status" value="1"/>
</dbReference>
<dbReference type="CDD" id="cd00537">
    <property type="entry name" value="MTHFR"/>
    <property type="match status" value="1"/>
</dbReference>
<sequence>MTHPLLMRLAQGPLLTDGAMGTQLYSRGYSFKQGFDSANIERPQVVRDIHEAYLLAGADVLETNTFGANRVKLAEHGLQDRVAEINRAAVQIAQAAREALRQPAFILGAVGPLGRMLAPLGALSPQEARAIFREQIQALIEAGVDGIILETFSSLAEIQEALRAAKEIAPDIPVIAQMTFGRDGVTKLGHAPVDVAAALLANGADVVGANCGIGPRSVLAAIRTMQAQYPHATYSAIPNAGWPEQMDGRILYPATPEYFANFAREAAEMGVRLIGGCCGTTPDHIRAMRAALDSWQAGEPIPARPREPVAVHVRHIAENPAPTALARAFASGHFVTTVELEPPRGVDLTDLLNTAAMLKGAGATVLNVADSPLARMRMSPWAVASLIQSRVGIETVLHFPTRGRNLLRVQGDLLAAHALGVRNIFVVMGDPTAIGDYPDATDSYDIVPTGLMKLIKEGFNQGRDFGGNDLGAPTHFLVGCALNFGAANLEREVKLLRKKIASGADFCLTMPFYDPDVPRRFIEAYGGPVEIPVLMGVLPLYNERHAAFLHNEVPGITIPEHVLERMATAENKPQEGVRIALELIDAVRDLVDGIYIMPPFRKYDIAAQIIRAVYRGNHANAMQEE</sequence>
<keyword evidence="8" id="KW-0479">Metal-binding</keyword>
<evidence type="ECO:0000313" key="11">
    <source>
        <dbReference type="Proteomes" id="UP000050502"/>
    </source>
</evidence>
<accession>A0A0P6YAJ4</accession>
<evidence type="ECO:0000256" key="5">
    <source>
        <dbReference type="ARBA" id="ARBA00022679"/>
    </source>
</evidence>
<dbReference type="InterPro" id="IPR003726">
    <property type="entry name" value="HCY_dom"/>
</dbReference>
<feature type="binding site" evidence="8">
    <location>
        <position position="278"/>
    </location>
    <ligand>
        <name>Zn(2+)</name>
        <dbReference type="ChEBI" id="CHEBI:29105"/>
    </ligand>
</feature>
<dbReference type="EMBL" id="LGKN01000009">
    <property type="protein sequence ID" value="KPL86360.1"/>
    <property type="molecule type" value="Genomic_DNA"/>
</dbReference>
<dbReference type="OrthoDB" id="9803687at2"/>
<evidence type="ECO:0000256" key="6">
    <source>
        <dbReference type="ARBA" id="ARBA00022827"/>
    </source>
</evidence>
<dbReference type="Gene3D" id="3.20.20.220">
    <property type="match status" value="1"/>
</dbReference>
<dbReference type="RefSeq" id="WP_054494384.1">
    <property type="nucleotide sequence ID" value="NZ_BBZA01000298.1"/>
</dbReference>
<keyword evidence="8" id="KW-0862">Zinc</keyword>
<dbReference type="InterPro" id="IPR029041">
    <property type="entry name" value="FAD-linked_oxidoreductase-like"/>
</dbReference>
<keyword evidence="5 8" id="KW-0808">Transferase</keyword>
<evidence type="ECO:0000256" key="4">
    <source>
        <dbReference type="ARBA" id="ARBA00022630"/>
    </source>
</evidence>
<feature type="domain" description="Hcy-binding" evidence="9">
    <location>
        <begin position="2"/>
        <end position="292"/>
    </location>
</feature>
<comment type="pathway">
    <text evidence="2">One-carbon metabolism; tetrahydrofolate interconversion.</text>
</comment>
<gene>
    <name evidence="10" type="ORF">SE16_13645</name>
</gene>
<dbReference type="Gene3D" id="3.20.20.330">
    <property type="entry name" value="Homocysteine-binding-like domain"/>
    <property type="match status" value="1"/>
</dbReference>
<dbReference type="Pfam" id="PF02574">
    <property type="entry name" value="S-methyl_trans"/>
    <property type="match status" value="1"/>
</dbReference>
<dbReference type="PANTHER" id="PTHR11103:SF18">
    <property type="entry name" value="SLR1189 PROTEIN"/>
    <property type="match status" value="1"/>
</dbReference>
<dbReference type="GO" id="GO:0004489">
    <property type="term" value="F:methylenetetrahydrofolate reductase [NAD(P)H] activity"/>
    <property type="evidence" value="ECO:0007669"/>
    <property type="project" value="InterPro"/>
</dbReference>
<keyword evidence="4" id="KW-0285">Flavoprotein</keyword>
<evidence type="ECO:0000256" key="3">
    <source>
        <dbReference type="ARBA" id="ARBA00022603"/>
    </source>
</evidence>
<dbReference type="InterPro" id="IPR003171">
    <property type="entry name" value="Mehydrof_redctse-like"/>
</dbReference>
<evidence type="ECO:0000259" key="9">
    <source>
        <dbReference type="PROSITE" id="PS50970"/>
    </source>
</evidence>
<dbReference type="Proteomes" id="UP000050502">
    <property type="component" value="Unassembled WGS sequence"/>
</dbReference>
<comment type="cofactor">
    <cofactor evidence="1">
        <name>FAD</name>
        <dbReference type="ChEBI" id="CHEBI:57692"/>
    </cofactor>
</comment>
<evidence type="ECO:0000313" key="10">
    <source>
        <dbReference type="EMBL" id="KPL86360.1"/>
    </source>
</evidence>
<feature type="binding site" evidence="8">
    <location>
        <position position="211"/>
    </location>
    <ligand>
        <name>Zn(2+)</name>
        <dbReference type="ChEBI" id="CHEBI:29105"/>
    </ligand>
</feature>
<keyword evidence="6" id="KW-0274">FAD</keyword>
<evidence type="ECO:0000256" key="2">
    <source>
        <dbReference type="ARBA" id="ARBA00004777"/>
    </source>
</evidence>
<reference evidence="10 11" key="1">
    <citation type="submission" date="2015-07" db="EMBL/GenBank/DDBJ databases">
        <title>Whole genome sequence of Ardenticatena maritima DSM 23922.</title>
        <authorList>
            <person name="Hemp J."/>
            <person name="Ward L.M."/>
            <person name="Pace L.A."/>
            <person name="Fischer W.W."/>
        </authorList>
    </citation>
    <scope>NUCLEOTIDE SEQUENCE [LARGE SCALE GENOMIC DNA]</scope>
    <source>
        <strain evidence="10 11">110S</strain>
    </source>
</reference>
<evidence type="ECO:0000256" key="7">
    <source>
        <dbReference type="ARBA" id="ARBA00023002"/>
    </source>
</evidence>
<dbReference type="GO" id="GO:0008168">
    <property type="term" value="F:methyltransferase activity"/>
    <property type="evidence" value="ECO:0007669"/>
    <property type="project" value="UniProtKB-UniRule"/>
</dbReference>
<dbReference type="SUPFAM" id="SSF51730">
    <property type="entry name" value="FAD-linked oxidoreductase"/>
    <property type="match status" value="1"/>
</dbReference>
<protein>
    <recommendedName>
        <fullName evidence="9">Hcy-binding domain-containing protein</fullName>
    </recommendedName>
</protein>
<keyword evidence="3 8" id="KW-0489">Methyltransferase</keyword>
<dbReference type="GO" id="GO:0035999">
    <property type="term" value="P:tetrahydrofolate interconversion"/>
    <property type="evidence" value="ECO:0007669"/>
    <property type="project" value="UniProtKB-UniPathway"/>
</dbReference>
<name>A0A0P6YAJ4_9CHLR</name>